<sequence length="55" mass="6111">MAEAAVSLALNTLRVPCLNQEIKLIGSGKQEVKDMEGEVGEHQSFPQRRRRKSSS</sequence>
<gene>
    <name evidence="1" type="ORF">Patl1_04560</name>
</gene>
<organism evidence="1 2">
    <name type="scientific">Pistacia atlantica</name>
    <dbReference type="NCBI Taxonomy" id="434234"/>
    <lineage>
        <taxon>Eukaryota</taxon>
        <taxon>Viridiplantae</taxon>
        <taxon>Streptophyta</taxon>
        <taxon>Embryophyta</taxon>
        <taxon>Tracheophyta</taxon>
        <taxon>Spermatophyta</taxon>
        <taxon>Magnoliopsida</taxon>
        <taxon>eudicotyledons</taxon>
        <taxon>Gunneridae</taxon>
        <taxon>Pentapetalae</taxon>
        <taxon>rosids</taxon>
        <taxon>malvids</taxon>
        <taxon>Sapindales</taxon>
        <taxon>Anacardiaceae</taxon>
        <taxon>Pistacia</taxon>
    </lineage>
</organism>
<dbReference type="Proteomes" id="UP001164250">
    <property type="component" value="Chromosome 3"/>
</dbReference>
<name>A0ACC1BWC0_9ROSI</name>
<comment type="caution">
    <text evidence="1">The sequence shown here is derived from an EMBL/GenBank/DDBJ whole genome shotgun (WGS) entry which is preliminary data.</text>
</comment>
<protein>
    <submittedName>
        <fullName evidence="1">Uncharacterized protein</fullName>
    </submittedName>
</protein>
<keyword evidence="2" id="KW-1185">Reference proteome</keyword>
<dbReference type="EMBL" id="CM047899">
    <property type="protein sequence ID" value="KAJ0103370.1"/>
    <property type="molecule type" value="Genomic_DNA"/>
</dbReference>
<evidence type="ECO:0000313" key="1">
    <source>
        <dbReference type="EMBL" id="KAJ0103370.1"/>
    </source>
</evidence>
<accession>A0ACC1BWC0</accession>
<proteinExistence type="predicted"/>
<evidence type="ECO:0000313" key="2">
    <source>
        <dbReference type="Proteomes" id="UP001164250"/>
    </source>
</evidence>
<reference evidence="2" key="1">
    <citation type="journal article" date="2023" name="G3 (Bethesda)">
        <title>Genome assembly and association tests identify interacting loci associated with vigor, precocity, and sex in interspecific pistachio rootstocks.</title>
        <authorList>
            <person name="Palmer W."/>
            <person name="Jacygrad E."/>
            <person name="Sagayaradj S."/>
            <person name="Cavanaugh K."/>
            <person name="Han R."/>
            <person name="Bertier L."/>
            <person name="Beede B."/>
            <person name="Kafkas S."/>
            <person name="Golino D."/>
            <person name="Preece J."/>
            <person name="Michelmore R."/>
        </authorList>
    </citation>
    <scope>NUCLEOTIDE SEQUENCE [LARGE SCALE GENOMIC DNA]</scope>
</reference>